<dbReference type="EMBL" id="KV441556">
    <property type="protein sequence ID" value="OAG02022.1"/>
    <property type="molecule type" value="Genomic_DNA"/>
</dbReference>
<dbReference type="AlphaFoldDB" id="A0A177C553"/>
<organism evidence="1 2">
    <name type="scientific">Paraphaeosphaeria sporulosa</name>
    <dbReference type="NCBI Taxonomy" id="1460663"/>
    <lineage>
        <taxon>Eukaryota</taxon>
        <taxon>Fungi</taxon>
        <taxon>Dikarya</taxon>
        <taxon>Ascomycota</taxon>
        <taxon>Pezizomycotina</taxon>
        <taxon>Dothideomycetes</taxon>
        <taxon>Pleosporomycetidae</taxon>
        <taxon>Pleosporales</taxon>
        <taxon>Massarineae</taxon>
        <taxon>Didymosphaeriaceae</taxon>
        <taxon>Paraphaeosphaeria</taxon>
    </lineage>
</organism>
<keyword evidence="2" id="KW-1185">Reference proteome</keyword>
<gene>
    <name evidence="1" type="ORF">CC84DRAFT_1167174</name>
</gene>
<proteinExistence type="predicted"/>
<reference evidence="1 2" key="1">
    <citation type="submission" date="2016-05" db="EMBL/GenBank/DDBJ databases">
        <title>Comparative analysis of secretome profiles of manganese(II)-oxidizing ascomycete fungi.</title>
        <authorList>
            <consortium name="DOE Joint Genome Institute"/>
            <person name="Zeiner C.A."/>
            <person name="Purvine S.O."/>
            <person name="Zink E.M."/>
            <person name="Wu S."/>
            <person name="Pasa-Tolic L."/>
            <person name="Chaput D.L."/>
            <person name="Haridas S."/>
            <person name="Grigoriev I.V."/>
            <person name="Santelli C.M."/>
            <person name="Hansel C.M."/>
        </authorList>
    </citation>
    <scope>NUCLEOTIDE SEQUENCE [LARGE SCALE GENOMIC DNA]</scope>
    <source>
        <strain evidence="1 2">AP3s5-JAC2a</strain>
    </source>
</reference>
<sequence length="84" mass="9623">MRSDQRVSPIVRSAALAKDIRCLFSGSWHPEASVRLARRLRKTSTCALQSARPFSALCGWVFDVVFVQARWSYNRFCIGDMTRK</sequence>
<dbReference type="InParanoid" id="A0A177C553"/>
<accession>A0A177C553</accession>
<protein>
    <submittedName>
        <fullName evidence="1">Uncharacterized protein</fullName>
    </submittedName>
</protein>
<dbReference type="RefSeq" id="XP_018032387.1">
    <property type="nucleotide sequence ID" value="XM_018179131.1"/>
</dbReference>
<dbReference type="GeneID" id="28762617"/>
<evidence type="ECO:0000313" key="2">
    <source>
        <dbReference type="Proteomes" id="UP000077069"/>
    </source>
</evidence>
<evidence type="ECO:0000313" key="1">
    <source>
        <dbReference type="EMBL" id="OAG02022.1"/>
    </source>
</evidence>
<dbReference type="Proteomes" id="UP000077069">
    <property type="component" value="Unassembled WGS sequence"/>
</dbReference>
<name>A0A177C553_9PLEO</name>